<name>A0ABP8IB26_9GAMM</name>
<dbReference type="InterPro" id="IPR043472">
    <property type="entry name" value="Macro_dom-like"/>
</dbReference>
<reference evidence="3" key="1">
    <citation type="journal article" date="2019" name="Int. J. Syst. Evol. Microbiol.">
        <title>The Global Catalogue of Microorganisms (GCM) 10K type strain sequencing project: providing services to taxonomists for standard genome sequencing and annotation.</title>
        <authorList>
            <consortium name="The Broad Institute Genomics Platform"/>
            <consortium name="The Broad Institute Genome Sequencing Center for Infectious Disease"/>
            <person name="Wu L."/>
            <person name="Ma J."/>
        </authorList>
    </citation>
    <scope>NUCLEOTIDE SEQUENCE [LARGE SCALE GENOMIC DNA]</scope>
    <source>
        <strain evidence="3">JCM 17728</strain>
    </source>
</reference>
<feature type="domain" description="Macro" evidence="1">
    <location>
        <begin position="1"/>
        <end position="166"/>
    </location>
</feature>
<dbReference type="CDD" id="cd02908">
    <property type="entry name" value="Macro_OAADPr_deacetylase"/>
    <property type="match status" value="1"/>
</dbReference>
<organism evidence="2 3">
    <name type="scientific">Kangiella marina</name>
    <dbReference type="NCBI Taxonomy" id="1079178"/>
    <lineage>
        <taxon>Bacteria</taxon>
        <taxon>Pseudomonadati</taxon>
        <taxon>Pseudomonadota</taxon>
        <taxon>Gammaproteobacteria</taxon>
        <taxon>Kangiellales</taxon>
        <taxon>Kangiellaceae</taxon>
        <taxon>Kangiella</taxon>
    </lineage>
</organism>
<keyword evidence="3" id="KW-1185">Reference proteome</keyword>
<evidence type="ECO:0000259" key="1">
    <source>
        <dbReference type="PROSITE" id="PS51154"/>
    </source>
</evidence>
<protein>
    <submittedName>
        <fullName evidence="2">O-acetyl-ADP-ribose deacetylase</fullName>
    </submittedName>
</protein>
<gene>
    <name evidence="2" type="ORF">GCM10023151_01710</name>
</gene>
<dbReference type="InterPro" id="IPR002589">
    <property type="entry name" value="Macro_dom"/>
</dbReference>
<comment type="caution">
    <text evidence="2">The sequence shown here is derived from an EMBL/GenBank/DDBJ whole genome shotgun (WGS) entry which is preliminary data.</text>
</comment>
<dbReference type="NCBIfam" id="NF001664">
    <property type="entry name" value="PRK00431.1-6"/>
    <property type="match status" value="1"/>
</dbReference>
<accession>A0ABP8IB26</accession>
<dbReference type="PROSITE" id="PS51154">
    <property type="entry name" value="MACRO"/>
    <property type="match status" value="1"/>
</dbReference>
<dbReference type="EMBL" id="BAABFV010000001">
    <property type="protein sequence ID" value="GAA4355040.1"/>
    <property type="molecule type" value="Genomic_DNA"/>
</dbReference>
<dbReference type="SMART" id="SM00506">
    <property type="entry name" value="A1pp"/>
    <property type="match status" value="1"/>
</dbReference>
<dbReference type="SUPFAM" id="SSF52949">
    <property type="entry name" value="Macro domain-like"/>
    <property type="match status" value="1"/>
</dbReference>
<proteinExistence type="predicted"/>
<evidence type="ECO:0000313" key="2">
    <source>
        <dbReference type="EMBL" id="GAA4355040.1"/>
    </source>
</evidence>
<dbReference type="PANTHER" id="PTHR11106:SF27">
    <property type="entry name" value="MACRO DOMAIN-CONTAINING PROTEIN"/>
    <property type="match status" value="1"/>
</dbReference>
<dbReference type="Gene3D" id="3.40.220.10">
    <property type="entry name" value="Leucine Aminopeptidase, subunit E, domain 1"/>
    <property type="match status" value="1"/>
</dbReference>
<dbReference type="Pfam" id="PF01661">
    <property type="entry name" value="Macro"/>
    <property type="match status" value="1"/>
</dbReference>
<sequence>MKVAAGDITQLAVDAVVNAANKSLLGGGGVDGAIHRAAGPELLEECKALGGCETGQVKITKGYHLSAQFVIHTVGPVWSGGNKGEADLLARCYTNSLELAQEHGVKTIAFPCISTGIYGYPKQAAAEVAVSSCQKFLEQQESDLEVTFCCFGDDDVEIYQSLLESS</sequence>
<dbReference type="Proteomes" id="UP001501011">
    <property type="component" value="Unassembled WGS sequence"/>
</dbReference>
<dbReference type="PANTHER" id="PTHR11106">
    <property type="entry name" value="GANGLIOSIDE INDUCED DIFFERENTIATION ASSOCIATED PROTEIN 2-RELATED"/>
    <property type="match status" value="1"/>
</dbReference>
<evidence type="ECO:0000313" key="3">
    <source>
        <dbReference type="Proteomes" id="UP001501011"/>
    </source>
</evidence>
<dbReference type="RefSeq" id="WP_345291313.1">
    <property type="nucleotide sequence ID" value="NZ_BAABFV010000001.1"/>
</dbReference>